<evidence type="ECO:0000256" key="1">
    <source>
        <dbReference type="SAM" id="Phobius"/>
    </source>
</evidence>
<dbReference type="GO" id="GO:0016020">
    <property type="term" value="C:membrane"/>
    <property type="evidence" value="ECO:0007669"/>
    <property type="project" value="TreeGrafter"/>
</dbReference>
<feature type="transmembrane region" description="Helical" evidence="1">
    <location>
        <begin position="48"/>
        <end position="72"/>
    </location>
</feature>
<protein>
    <recommendedName>
        <fullName evidence="2">Elapor1/2 C-terminal domain-containing protein</fullName>
    </recommendedName>
</protein>
<dbReference type="PANTHER" id="PTHR22727:SF3">
    <property type="entry name" value="ENDOSOME_LYSOSOME-ASSOCIATED APOPTOSIS AND AUTOPHAGY REGULATOR FAMILY MEMBER 2"/>
    <property type="match status" value="1"/>
</dbReference>
<dbReference type="EMBL" id="JAINUG010000175">
    <property type="protein sequence ID" value="KAJ8390000.1"/>
    <property type="molecule type" value="Genomic_DNA"/>
</dbReference>
<evidence type="ECO:0000313" key="4">
    <source>
        <dbReference type="Proteomes" id="UP001221898"/>
    </source>
</evidence>
<dbReference type="InterPro" id="IPR039181">
    <property type="entry name" value="Elapor1/2"/>
</dbReference>
<keyword evidence="4" id="KW-1185">Reference proteome</keyword>
<keyword evidence="1" id="KW-0472">Membrane</keyword>
<proteinExistence type="predicted"/>
<reference evidence="3" key="1">
    <citation type="journal article" date="2023" name="Science">
        <title>Genome structures resolve the early diversification of teleost fishes.</title>
        <authorList>
            <person name="Parey E."/>
            <person name="Louis A."/>
            <person name="Montfort J."/>
            <person name="Bouchez O."/>
            <person name="Roques C."/>
            <person name="Iampietro C."/>
            <person name="Lluch J."/>
            <person name="Castinel A."/>
            <person name="Donnadieu C."/>
            <person name="Desvignes T."/>
            <person name="Floi Bucao C."/>
            <person name="Jouanno E."/>
            <person name="Wen M."/>
            <person name="Mejri S."/>
            <person name="Dirks R."/>
            <person name="Jansen H."/>
            <person name="Henkel C."/>
            <person name="Chen W.J."/>
            <person name="Zahm M."/>
            <person name="Cabau C."/>
            <person name="Klopp C."/>
            <person name="Thompson A.W."/>
            <person name="Robinson-Rechavi M."/>
            <person name="Braasch I."/>
            <person name="Lecointre G."/>
            <person name="Bobe J."/>
            <person name="Postlethwait J.H."/>
            <person name="Berthelot C."/>
            <person name="Roest Crollius H."/>
            <person name="Guiguen Y."/>
        </authorList>
    </citation>
    <scope>NUCLEOTIDE SEQUENCE</scope>
    <source>
        <strain evidence="3">NC1722</strain>
    </source>
</reference>
<comment type="caution">
    <text evidence="3">The sequence shown here is derived from an EMBL/GenBank/DDBJ whole genome shotgun (WGS) entry which is preliminary data.</text>
</comment>
<gene>
    <name evidence="3" type="ORF">AAFF_G00111610</name>
</gene>
<keyword evidence="1" id="KW-0812">Transmembrane</keyword>
<dbReference type="AlphaFoldDB" id="A0AAD7WB15"/>
<evidence type="ECO:0000259" key="2">
    <source>
        <dbReference type="Pfam" id="PF23089"/>
    </source>
</evidence>
<name>A0AAD7WB15_9TELE</name>
<feature type="domain" description="Elapor1/2 C-terminal" evidence="2">
    <location>
        <begin position="4"/>
        <end position="40"/>
    </location>
</feature>
<evidence type="ECO:0000313" key="3">
    <source>
        <dbReference type="EMBL" id="KAJ8390000.1"/>
    </source>
</evidence>
<dbReference type="InterPro" id="IPR056606">
    <property type="entry name" value="Elapor1/2_C"/>
</dbReference>
<organism evidence="3 4">
    <name type="scientific">Aldrovandia affinis</name>
    <dbReference type="NCBI Taxonomy" id="143900"/>
    <lineage>
        <taxon>Eukaryota</taxon>
        <taxon>Metazoa</taxon>
        <taxon>Chordata</taxon>
        <taxon>Craniata</taxon>
        <taxon>Vertebrata</taxon>
        <taxon>Euteleostomi</taxon>
        <taxon>Actinopterygii</taxon>
        <taxon>Neopterygii</taxon>
        <taxon>Teleostei</taxon>
        <taxon>Notacanthiformes</taxon>
        <taxon>Halosauridae</taxon>
        <taxon>Aldrovandia</taxon>
    </lineage>
</organism>
<sequence>MESDYHEIEGACKGGVQDTLYVWSEPKLCSKGVSLPAKKTTPCEAVDFWLKVGAGIGAFTAVLLISLTCYFWKKNKKLEYKYSRLVMTANKDCELPAADSCAIMEGEDNEDEVVYANKPSLLGKLKSIATKGNGQSCESVQLKSSRPERWVWG</sequence>
<accession>A0AAD7WB15</accession>
<keyword evidence="1" id="KW-1133">Transmembrane helix</keyword>
<dbReference type="Pfam" id="PF23089">
    <property type="entry name" value="ELAPOR1_C"/>
    <property type="match status" value="1"/>
</dbReference>
<dbReference type="PANTHER" id="PTHR22727">
    <property type="entry name" value="PROTEIN CBG13728"/>
    <property type="match status" value="1"/>
</dbReference>
<dbReference type="GO" id="GO:0030513">
    <property type="term" value="P:positive regulation of BMP signaling pathway"/>
    <property type="evidence" value="ECO:0007669"/>
    <property type="project" value="TreeGrafter"/>
</dbReference>
<dbReference type="Proteomes" id="UP001221898">
    <property type="component" value="Unassembled WGS sequence"/>
</dbReference>